<evidence type="ECO:0000256" key="1">
    <source>
        <dbReference type="SAM" id="Phobius"/>
    </source>
</evidence>
<keyword evidence="1" id="KW-1133">Transmembrane helix</keyword>
<feature type="transmembrane region" description="Helical" evidence="1">
    <location>
        <begin position="99"/>
        <end position="118"/>
    </location>
</feature>
<feature type="transmembrane region" description="Helical" evidence="1">
    <location>
        <begin position="59"/>
        <end position="87"/>
    </location>
</feature>
<evidence type="ECO:0008006" key="4">
    <source>
        <dbReference type="Google" id="ProtNLM"/>
    </source>
</evidence>
<organism evidence="2 3">
    <name type="scientific">Candidatus Nomurabacteria bacterium RIFCSPLOWO2_01_FULL_42_17</name>
    <dbReference type="NCBI Taxonomy" id="1801780"/>
    <lineage>
        <taxon>Bacteria</taxon>
        <taxon>Candidatus Nomuraibacteriota</taxon>
    </lineage>
</organism>
<protein>
    <recommendedName>
        <fullName evidence="4">DoxX family protein</fullName>
    </recommendedName>
</protein>
<accession>A0A1F6XN12</accession>
<dbReference type="EMBL" id="MFVE01000005">
    <property type="protein sequence ID" value="OGI95529.1"/>
    <property type="molecule type" value="Genomic_DNA"/>
</dbReference>
<proteinExistence type="predicted"/>
<reference evidence="2 3" key="1">
    <citation type="journal article" date="2016" name="Nat. Commun.">
        <title>Thousands of microbial genomes shed light on interconnected biogeochemical processes in an aquifer system.</title>
        <authorList>
            <person name="Anantharaman K."/>
            <person name="Brown C.T."/>
            <person name="Hug L.A."/>
            <person name="Sharon I."/>
            <person name="Castelle C.J."/>
            <person name="Probst A.J."/>
            <person name="Thomas B.C."/>
            <person name="Singh A."/>
            <person name="Wilkins M.J."/>
            <person name="Karaoz U."/>
            <person name="Brodie E.L."/>
            <person name="Williams K.H."/>
            <person name="Hubbard S.S."/>
            <person name="Banfield J.F."/>
        </authorList>
    </citation>
    <scope>NUCLEOTIDE SEQUENCE [LARGE SCALE GENOMIC DNA]</scope>
</reference>
<feature type="transmembrane region" description="Helical" evidence="1">
    <location>
        <begin position="7"/>
        <end position="25"/>
    </location>
</feature>
<comment type="caution">
    <text evidence="2">The sequence shown here is derived from an EMBL/GenBank/DDBJ whole genome shotgun (WGS) entry which is preliminary data.</text>
</comment>
<dbReference type="Proteomes" id="UP000178104">
    <property type="component" value="Unassembled WGS sequence"/>
</dbReference>
<keyword evidence="1" id="KW-0812">Transmembrane</keyword>
<sequence>MNKISLHILRTGLAITFIWIGILIFRNPEAWGGYISPWALELIPIPIREAMIGTALLDMAIGIFLLFNSFVWIAALLGTLHLIIVLITSGINDVTIRDIGLLGAIVALFIDSLPASIGDKIKSWRNRKTI</sequence>
<evidence type="ECO:0000313" key="2">
    <source>
        <dbReference type="EMBL" id="OGI95529.1"/>
    </source>
</evidence>
<keyword evidence="1" id="KW-0472">Membrane</keyword>
<dbReference type="STRING" id="1801780.A2917_03170"/>
<evidence type="ECO:0000313" key="3">
    <source>
        <dbReference type="Proteomes" id="UP000178104"/>
    </source>
</evidence>
<name>A0A1F6XN12_9BACT</name>
<gene>
    <name evidence="2" type="ORF">A2917_03170</name>
</gene>
<dbReference type="AlphaFoldDB" id="A0A1F6XN12"/>